<dbReference type="AlphaFoldDB" id="A0A6J4V687"/>
<protein>
    <recommendedName>
        <fullName evidence="2">Heparinase II/III-like C-terminal domain-containing protein</fullName>
    </recommendedName>
</protein>
<feature type="domain" description="Heparinase II/III-like C-terminal" evidence="2">
    <location>
        <begin position="363"/>
        <end position="497"/>
    </location>
</feature>
<name>A0A6J4V687_9BACT</name>
<proteinExistence type="predicted"/>
<comment type="subcellular location">
    <subcellularLocation>
        <location evidence="1">Cell envelope</location>
    </subcellularLocation>
</comment>
<evidence type="ECO:0000313" key="3">
    <source>
        <dbReference type="EMBL" id="CAA9569870.1"/>
    </source>
</evidence>
<dbReference type="Pfam" id="PF07940">
    <property type="entry name" value="Hepar_II_III_C"/>
    <property type="match status" value="1"/>
</dbReference>
<sequence length="603" mass="66182">MATPIADPFALTAEELRPLLTGDTPFLPELEAARRDPAALRDAPQGRAVLARTEPLLATLGTIPQTTYTDYRLFRRTGDRKGYQTPFYLKRTKLAAAALRLFFGQAELKDAVQDLIWSICEESNWVVPAHEDRMIDLFASETGFVLAETLLLLGDGLDAEIRSRVRAEVERRIFDPYLRFHKSHNWYNGRNNWNGVCNSSVAATFLLLEPEPGRTARGLELALASLRTFLATAFEKDGSSTEGVAYWHYGLMNFVALAEMLRARSGGAIDLLDSPHLRAIAAYPAKMLLSPPWFASFSDCPETVGFNPGMVMRLAERTGDDSLPDVLARPAEPEGDWRLTMMLRNILWWDGRQREGVRVGDATLPAGGVARITGRTGDGMPFVAAIKAGHNGENHNQNDIGSFVLHLAGENLLTDPGRGLYNRFYFGPQRYENIFANSYGHSVPRVGGRLQGTGHEFKGRLVGVEGADGGTGQKSATVEFAGAYPAPSLAGATRRLVVGDGGSSAGTVWLRDRFTFSGEPEEIEEAFITWLEAEVDGDGATLRGERGQLRLTIEQPAGAAFELERLDEQSRANDKPGVLKRLRVVLPPAAEQEISVRMEILPA</sequence>
<dbReference type="SUPFAM" id="SSF48230">
    <property type="entry name" value="Chondroitin AC/alginate lyase"/>
    <property type="match status" value="1"/>
</dbReference>
<organism evidence="3">
    <name type="scientific">uncultured Thermomicrobiales bacterium</name>
    <dbReference type="NCBI Taxonomy" id="1645740"/>
    <lineage>
        <taxon>Bacteria</taxon>
        <taxon>Pseudomonadati</taxon>
        <taxon>Thermomicrobiota</taxon>
        <taxon>Thermomicrobia</taxon>
        <taxon>Thermomicrobiales</taxon>
        <taxon>environmental samples</taxon>
    </lineage>
</organism>
<dbReference type="Gene3D" id="1.50.10.100">
    <property type="entry name" value="Chondroitin AC/alginate lyase"/>
    <property type="match status" value="1"/>
</dbReference>
<evidence type="ECO:0000256" key="1">
    <source>
        <dbReference type="ARBA" id="ARBA00004196"/>
    </source>
</evidence>
<evidence type="ECO:0000259" key="2">
    <source>
        <dbReference type="Pfam" id="PF07940"/>
    </source>
</evidence>
<accession>A0A6J4V687</accession>
<dbReference type="EMBL" id="CADCWM010000573">
    <property type="protein sequence ID" value="CAA9569870.1"/>
    <property type="molecule type" value="Genomic_DNA"/>
</dbReference>
<dbReference type="InterPro" id="IPR008929">
    <property type="entry name" value="Chondroitin_lyas"/>
</dbReference>
<reference evidence="3" key="1">
    <citation type="submission" date="2020-02" db="EMBL/GenBank/DDBJ databases">
        <authorList>
            <person name="Meier V. D."/>
        </authorList>
    </citation>
    <scope>NUCLEOTIDE SEQUENCE</scope>
    <source>
        <strain evidence="3">AVDCRST_MAG88</strain>
    </source>
</reference>
<dbReference type="GO" id="GO:0016829">
    <property type="term" value="F:lyase activity"/>
    <property type="evidence" value="ECO:0007669"/>
    <property type="project" value="InterPro"/>
</dbReference>
<dbReference type="GO" id="GO:0030313">
    <property type="term" value="C:cell envelope"/>
    <property type="evidence" value="ECO:0007669"/>
    <property type="project" value="UniProtKB-SubCell"/>
</dbReference>
<dbReference type="InterPro" id="IPR012480">
    <property type="entry name" value="Hepar_II_III_C"/>
</dbReference>
<gene>
    <name evidence="3" type="ORF">AVDCRST_MAG88-2229</name>
</gene>
<dbReference type="Gene3D" id="2.70.98.70">
    <property type="match status" value="1"/>
</dbReference>